<evidence type="ECO:0000313" key="6">
    <source>
        <dbReference type="Proteomes" id="UP000199595"/>
    </source>
</evidence>
<dbReference type="Proteomes" id="UP000199595">
    <property type="component" value="Unassembled WGS sequence"/>
</dbReference>
<sequence>MKKIVMLVSIVLLMQSSFVKANSKSINWIHSYEDGLKMSKLLNKPILLDFTALWCGPCRKMDRDVWSKEDVKLIMNNFVPVKVDFDTEKELVRKYSVKGIPYIFIIDAWGSELYSFIGYRDEIQTLKILKNFSINMSSIYQALTILEKSKDNLYSNLRVAQKFQNVAFMLTDDSKKSFLKRSNKYLRESESLAKNSEKKVKEKIALLHLLNKAYNKSYKSVLKKLPKEFKEVDKSNKCLYNYIEFYCNQLQGNTVEAEKYYQLITGSYKQKADFILKV</sequence>
<dbReference type="InterPro" id="IPR013766">
    <property type="entry name" value="Thioredoxin_domain"/>
</dbReference>
<dbReference type="SUPFAM" id="SSF52833">
    <property type="entry name" value="Thioredoxin-like"/>
    <property type="match status" value="1"/>
</dbReference>
<dbReference type="PROSITE" id="PS00194">
    <property type="entry name" value="THIOREDOXIN_1"/>
    <property type="match status" value="1"/>
</dbReference>
<keyword evidence="1 3" id="KW-0732">Signal</keyword>
<keyword evidence="6" id="KW-1185">Reference proteome</keyword>
<feature type="chain" id="PRO_5011586937" evidence="3">
    <location>
        <begin position="22"/>
        <end position="278"/>
    </location>
</feature>
<dbReference type="InterPro" id="IPR017937">
    <property type="entry name" value="Thioredoxin_CS"/>
</dbReference>
<accession>A0A1H3AMG8</accession>
<evidence type="ECO:0000256" key="2">
    <source>
        <dbReference type="ARBA" id="ARBA00023284"/>
    </source>
</evidence>
<dbReference type="InterPro" id="IPR051099">
    <property type="entry name" value="AGR/TXD"/>
</dbReference>
<dbReference type="CDD" id="cd02947">
    <property type="entry name" value="TRX_family"/>
    <property type="match status" value="1"/>
</dbReference>
<dbReference type="Pfam" id="PF13899">
    <property type="entry name" value="Thioredoxin_7"/>
    <property type="match status" value="1"/>
</dbReference>
<proteinExistence type="predicted"/>
<protein>
    <submittedName>
        <fullName evidence="5">Thioredoxin-like</fullName>
    </submittedName>
</protein>
<evidence type="ECO:0000259" key="4">
    <source>
        <dbReference type="PROSITE" id="PS51352"/>
    </source>
</evidence>
<evidence type="ECO:0000256" key="3">
    <source>
        <dbReference type="SAM" id="SignalP"/>
    </source>
</evidence>
<evidence type="ECO:0000256" key="1">
    <source>
        <dbReference type="ARBA" id="ARBA00022729"/>
    </source>
</evidence>
<dbReference type="EMBL" id="FNNJ01000004">
    <property type="protein sequence ID" value="SDX30876.1"/>
    <property type="molecule type" value="Genomic_DNA"/>
</dbReference>
<dbReference type="OrthoDB" id="9811036at2"/>
<dbReference type="PROSITE" id="PS51352">
    <property type="entry name" value="THIOREDOXIN_2"/>
    <property type="match status" value="1"/>
</dbReference>
<feature type="domain" description="Thioredoxin" evidence="4">
    <location>
        <begin position="12"/>
        <end position="134"/>
    </location>
</feature>
<feature type="signal peptide" evidence="3">
    <location>
        <begin position="1"/>
        <end position="21"/>
    </location>
</feature>
<dbReference type="PANTHER" id="PTHR15337">
    <property type="entry name" value="ANTERIOR GRADIENT PROTEIN-RELATED"/>
    <property type="match status" value="1"/>
</dbReference>
<dbReference type="Gene3D" id="3.40.30.10">
    <property type="entry name" value="Glutaredoxin"/>
    <property type="match status" value="1"/>
</dbReference>
<reference evidence="5 6" key="1">
    <citation type="submission" date="2016-10" db="EMBL/GenBank/DDBJ databases">
        <authorList>
            <person name="de Groot N.N."/>
        </authorList>
    </citation>
    <scope>NUCLEOTIDE SEQUENCE [LARGE SCALE GENOMIC DNA]</scope>
    <source>
        <strain evidence="5 6">DSM 24956</strain>
    </source>
</reference>
<dbReference type="AlphaFoldDB" id="A0A1H3AMG8"/>
<gene>
    <name evidence="5" type="ORF">SAMN05444411_104174</name>
</gene>
<dbReference type="RefSeq" id="WP_090123036.1">
    <property type="nucleotide sequence ID" value="NZ_FNNJ01000004.1"/>
</dbReference>
<evidence type="ECO:0000313" key="5">
    <source>
        <dbReference type="EMBL" id="SDX30876.1"/>
    </source>
</evidence>
<dbReference type="PANTHER" id="PTHR15337:SF11">
    <property type="entry name" value="THIOREDOXIN DOMAIN-CONTAINING PROTEIN"/>
    <property type="match status" value="1"/>
</dbReference>
<dbReference type="InterPro" id="IPR036249">
    <property type="entry name" value="Thioredoxin-like_sf"/>
</dbReference>
<dbReference type="STRING" id="762486.SAMN05444411_104174"/>
<name>A0A1H3AMG8_9FLAO</name>
<organism evidence="5 6">
    <name type="scientific">Lutibacter oricola</name>
    <dbReference type="NCBI Taxonomy" id="762486"/>
    <lineage>
        <taxon>Bacteria</taxon>
        <taxon>Pseudomonadati</taxon>
        <taxon>Bacteroidota</taxon>
        <taxon>Flavobacteriia</taxon>
        <taxon>Flavobacteriales</taxon>
        <taxon>Flavobacteriaceae</taxon>
        <taxon>Lutibacter</taxon>
    </lineage>
</organism>
<keyword evidence="2" id="KW-0676">Redox-active center</keyword>